<organism evidence="6 7">
    <name type="scientific">Stieleria neptunia</name>
    <dbReference type="NCBI Taxonomy" id="2527979"/>
    <lineage>
        <taxon>Bacteria</taxon>
        <taxon>Pseudomonadati</taxon>
        <taxon>Planctomycetota</taxon>
        <taxon>Planctomycetia</taxon>
        <taxon>Pirellulales</taxon>
        <taxon>Pirellulaceae</taxon>
        <taxon>Stieleria</taxon>
    </lineage>
</organism>
<dbReference type="SUPFAM" id="SSF50939">
    <property type="entry name" value="Sialidases"/>
    <property type="match status" value="1"/>
</dbReference>
<name>A0A518HVS8_9BACT</name>
<proteinExistence type="inferred from homology"/>
<feature type="signal peptide" evidence="3">
    <location>
        <begin position="1"/>
        <end position="24"/>
    </location>
</feature>
<evidence type="ECO:0000313" key="6">
    <source>
        <dbReference type="EMBL" id="QDV44923.1"/>
    </source>
</evidence>
<dbReference type="Gene3D" id="2.120.10.10">
    <property type="match status" value="1"/>
</dbReference>
<comment type="similarity">
    <text evidence="1">Belongs to the 'GDXG' lipolytic enzyme family.</text>
</comment>
<protein>
    <submittedName>
        <fullName evidence="6">Lipase 2</fullName>
        <ecNumber evidence="6">3.1.1.3</ecNumber>
    </submittedName>
</protein>
<keyword evidence="3" id="KW-0732">Signal</keyword>
<dbReference type="EMBL" id="CP037423">
    <property type="protein sequence ID" value="QDV44923.1"/>
    <property type="molecule type" value="Genomic_DNA"/>
</dbReference>
<dbReference type="SUPFAM" id="SSF53474">
    <property type="entry name" value="alpha/beta-Hydrolases"/>
    <property type="match status" value="1"/>
</dbReference>
<reference evidence="6 7" key="1">
    <citation type="submission" date="2019-03" db="EMBL/GenBank/DDBJ databases">
        <title>Deep-cultivation of Planctomycetes and their phenomic and genomic characterization uncovers novel biology.</title>
        <authorList>
            <person name="Wiegand S."/>
            <person name="Jogler M."/>
            <person name="Boedeker C."/>
            <person name="Pinto D."/>
            <person name="Vollmers J."/>
            <person name="Rivas-Marin E."/>
            <person name="Kohn T."/>
            <person name="Peeters S.H."/>
            <person name="Heuer A."/>
            <person name="Rast P."/>
            <person name="Oberbeckmann S."/>
            <person name="Bunk B."/>
            <person name="Jeske O."/>
            <person name="Meyerdierks A."/>
            <person name="Storesund J.E."/>
            <person name="Kallscheuer N."/>
            <person name="Luecker S."/>
            <person name="Lage O.M."/>
            <person name="Pohl T."/>
            <person name="Merkel B.J."/>
            <person name="Hornburger P."/>
            <person name="Mueller R.-W."/>
            <person name="Bruemmer F."/>
            <person name="Labrenz M."/>
            <person name="Spormann A.M."/>
            <person name="Op den Camp H."/>
            <person name="Overmann J."/>
            <person name="Amann R."/>
            <person name="Jetten M.S.M."/>
            <person name="Mascher T."/>
            <person name="Medema M.H."/>
            <person name="Devos D.P."/>
            <person name="Kaster A.-K."/>
            <person name="Ovreas L."/>
            <person name="Rohde M."/>
            <person name="Galperin M.Y."/>
            <person name="Jogler C."/>
        </authorList>
    </citation>
    <scope>NUCLEOTIDE SEQUENCE [LARGE SCALE GENOMIC DNA]</scope>
    <source>
        <strain evidence="6 7">Enr13</strain>
    </source>
</reference>
<dbReference type="Gene3D" id="3.40.50.1820">
    <property type="entry name" value="alpha/beta hydrolase"/>
    <property type="match status" value="1"/>
</dbReference>
<evidence type="ECO:0000313" key="7">
    <source>
        <dbReference type="Proteomes" id="UP000319004"/>
    </source>
</evidence>
<feature type="domain" description="BD-FAE-like" evidence="5">
    <location>
        <begin position="69"/>
        <end position="248"/>
    </location>
</feature>
<accession>A0A518HVS8</accession>
<evidence type="ECO:0000259" key="4">
    <source>
        <dbReference type="Pfam" id="PF13088"/>
    </source>
</evidence>
<dbReference type="EC" id="3.1.1.3" evidence="6"/>
<evidence type="ECO:0000256" key="3">
    <source>
        <dbReference type="SAM" id="SignalP"/>
    </source>
</evidence>
<dbReference type="InterPro" id="IPR029058">
    <property type="entry name" value="AB_hydrolase_fold"/>
</dbReference>
<dbReference type="AlphaFoldDB" id="A0A518HVS8"/>
<feature type="domain" description="Sialidase" evidence="4">
    <location>
        <begin position="421"/>
        <end position="575"/>
    </location>
</feature>
<dbReference type="Pfam" id="PF13088">
    <property type="entry name" value="BNR_2"/>
    <property type="match status" value="1"/>
</dbReference>
<dbReference type="Pfam" id="PF20434">
    <property type="entry name" value="BD-FAE"/>
    <property type="match status" value="1"/>
</dbReference>
<dbReference type="InterPro" id="IPR036278">
    <property type="entry name" value="Sialidase_sf"/>
</dbReference>
<evidence type="ECO:0000259" key="5">
    <source>
        <dbReference type="Pfam" id="PF20434"/>
    </source>
</evidence>
<dbReference type="KEGG" id="snep:Enr13x_47940"/>
<evidence type="ECO:0000256" key="1">
    <source>
        <dbReference type="ARBA" id="ARBA00010515"/>
    </source>
</evidence>
<gene>
    <name evidence="6" type="primary">lip2_2</name>
    <name evidence="6" type="ORF">Enr13x_47940</name>
</gene>
<feature type="chain" id="PRO_5022092831" evidence="3">
    <location>
        <begin position="25"/>
        <end position="666"/>
    </location>
</feature>
<keyword evidence="2 6" id="KW-0378">Hydrolase</keyword>
<dbReference type="InterPro" id="IPR050300">
    <property type="entry name" value="GDXG_lipolytic_enzyme"/>
</dbReference>
<evidence type="ECO:0000256" key="2">
    <source>
        <dbReference type="ARBA" id="ARBA00022801"/>
    </source>
</evidence>
<dbReference type="Proteomes" id="UP000319004">
    <property type="component" value="Chromosome"/>
</dbReference>
<keyword evidence="7" id="KW-1185">Reference proteome</keyword>
<sequence length="666" mass="73035" precursor="true">MSHRIPVLLVLIALIAIPDSGLQAQDQETETKMRDAGAAVEVYKTTEDAEGAPVSLNAYVFYPADHKPTDRRSAIVFFFGGGWKNGTPNQFVEHCKYLASRGMVAMTADYRVLNRQGTKALKCVADGKSAVRWIRQQADRLGVDPERIVAGGGSAGGHVAACTGVIKGLDESGENTSVSSRPDALALFNPAVVLAGIDDRPPLDPEKVAGLPERMGTDPKALSPIHHIGAEAPPTIIFHGKADATVPYWTVQEYCGAMEKAGGDCELVGFEGQGHGFFNHGRGDNSSYETSIRQLDRFLVKHGFLEPPRSQDSPRLTTIDLSNDVDRQVIVDREPGQYLGHPTTCLLEDGKTMLCVYPKGHGRGGIVYKRSDDGGLTWSDRLPTPENWSTSKEVPTLHRVIGPDGTKRIIMWSGLYPARLAVSENDGLDWSPLKPVGNWGGIVVMGFVEALQTGPGHYLAMFHDDGRFFAADGKRSDTFTLYKTFSTDGGLTWSAPQSVYQSSDVHLCEPGCIRSPDGKRLAVLLRENARRKTSHIIFSDDEGKTWSSPREVPLALTGDRHTGKYTADGRLFISYRCQSPVQSRKDRVFEGDWVGWVGTWDDLVEGRDGQYFVRLGDNTKGADTAYPGVEVLPDDTIVTTTYGHWTKGEQPYILSVRLKLSELDRR</sequence>
<dbReference type="InterPro" id="IPR049492">
    <property type="entry name" value="BD-FAE-like_dom"/>
</dbReference>
<dbReference type="PANTHER" id="PTHR48081">
    <property type="entry name" value="AB HYDROLASE SUPERFAMILY PROTEIN C4A8.06C"/>
    <property type="match status" value="1"/>
</dbReference>
<dbReference type="PANTHER" id="PTHR48081:SF30">
    <property type="entry name" value="ACETYL-HYDROLASE LIPR-RELATED"/>
    <property type="match status" value="1"/>
</dbReference>
<dbReference type="CDD" id="cd15482">
    <property type="entry name" value="Sialidase_non-viral"/>
    <property type="match status" value="1"/>
</dbReference>
<dbReference type="GO" id="GO:0004806">
    <property type="term" value="F:triacylglycerol lipase activity"/>
    <property type="evidence" value="ECO:0007669"/>
    <property type="project" value="UniProtKB-EC"/>
</dbReference>
<dbReference type="InterPro" id="IPR011040">
    <property type="entry name" value="Sialidase"/>
</dbReference>